<dbReference type="AlphaFoldDB" id="A0A0C2MNU6"/>
<comment type="caution">
    <text evidence="1">The sequence shown here is derived from an EMBL/GenBank/DDBJ whole genome shotgun (WGS) entry which is preliminary data.</text>
</comment>
<dbReference type="InterPro" id="IPR018841">
    <property type="entry name" value="DUF2442"/>
</dbReference>
<gene>
    <name evidence="1" type="ORF">SB78_03005</name>
</gene>
<accession>A0A0C2MNU6</accession>
<dbReference type="Gene3D" id="3.30.2020.10">
    <property type="entry name" value="NE0471-like N-terminal domain"/>
    <property type="match status" value="1"/>
</dbReference>
<protein>
    <recommendedName>
        <fullName evidence="3">DUF2442 domain-containing protein</fullName>
    </recommendedName>
</protein>
<organism evidence="1 2">
    <name type="scientific">Rickettsia asembonensis</name>
    <dbReference type="NCBI Taxonomy" id="1068590"/>
    <lineage>
        <taxon>Bacteria</taxon>
        <taxon>Pseudomonadati</taxon>
        <taxon>Pseudomonadota</taxon>
        <taxon>Alphaproteobacteria</taxon>
        <taxon>Rickettsiales</taxon>
        <taxon>Rickettsiaceae</taxon>
        <taxon>Rickettsieae</taxon>
        <taxon>Rickettsia</taxon>
        <taxon>spotted fever group</taxon>
    </lineage>
</organism>
<dbReference type="SUPFAM" id="SSF143880">
    <property type="entry name" value="NE0471 N-terminal domain-like"/>
    <property type="match status" value="1"/>
</dbReference>
<sequence>MLHVISVSYIDDYYLELVFDDGTKGVINLYPHLKGSIFEQLQDKNLFNKVTIDEELQTISWSNWADFAPEFLKANLDSA</sequence>
<dbReference type="RefSeq" id="WP_041078565.1">
    <property type="nucleotide sequence ID" value="NZ_CP116496.1"/>
</dbReference>
<evidence type="ECO:0000313" key="2">
    <source>
        <dbReference type="Proteomes" id="UP000031952"/>
    </source>
</evidence>
<keyword evidence="2" id="KW-1185">Reference proteome</keyword>
<dbReference type="InterPro" id="IPR036782">
    <property type="entry name" value="NE0471-like_N"/>
</dbReference>
<evidence type="ECO:0000313" key="1">
    <source>
        <dbReference type="EMBL" id="KIJ88881.1"/>
    </source>
</evidence>
<dbReference type="Proteomes" id="UP000031952">
    <property type="component" value="Unassembled WGS sequence"/>
</dbReference>
<evidence type="ECO:0008006" key="3">
    <source>
        <dbReference type="Google" id="ProtNLM"/>
    </source>
</evidence>
<name>A0A0C2MNU6_9RICK</name>
<proteinExistence type="predicted"/>
<dbReference type="EMBL" id="JWSW01000017">
    <property type="protein sequence ID" value="KIJ88881.1"/>
    <property type="molecule type" value="Genomic_DNA"/>
</dbReference>
<dbReference type="Pfam" id="PF10387">
    <property type="entry name" value="DUF2442"/>
    <property type="match status" value="1"/>
</dbReference>
<reference evidence="1 2" key="1">
    <citation type="submission" date="2014-12" db="EMBL/GenBank/DDBJ databases">
        <title>Whole genome sequence of Candidatus Rickettsia asemboensis strain NMRCii isolated from cat fleas in west Kenya.</title>
        <authorList>
            <person name="Jima D."/>
            <person name="Luce-Fedrow A."/>
            <person name="Yang Y."/>
            <person name="Maina A.N."/>
            <person name="Snesrud E.C."/>
            <person name="Jarman R.G."/>
            <person name="Richards A.L."/>
            <person name="Hang J."/>
        </authorList>
    </citation>
    <scope>NUCLEOTIDE SEQUENCE [LARGE SCALE GENOMIC DNA]</scope>
    <source>
        <strain evidence="1 2">NMRCii</strain>
    </source>
</reference>